<feature type="transmembrane region" description="Helical" evidence="6">
    <location>
        <begin position="204"/>
        <end position="225"/>
    </location>
</feature>
<keyword evidence="3 6" id="KW-1133">Transmembrane helix</keyword>
<sequence>MAEIHDHDDHHDELLNITSTNYTGINLNSPEWIAIRVALAMSTLIEVFVAAFIIDILHRKKLISESILRIIGSLTAGLMLSGGLVHIYAEAMEHYVETTEHPDYFLPFLIGAITILCLIVVDKAIKVAMDERKHYIERRTGRAMVEKNEIKEIELKTGGEENEPKGFNEENVPSAENEYTVQETDTNNIQGHGHFDIALGTDKWYVAILFLVAISLHSIFAGLGFGTTKSLNIMLQIYAFIILHKGLVAASLCVVMIKHKNVFTTTRFYLVVFTFALSTPIGSFIGIGISNINTEFELVEVVFNCISAGTFLYLSLRELTAMFFDEAERKWWVDVLKIIAFIIGFGFLTALAVWHPHEADSHDH</sequence>
<feature type="transmembrane region" description="Helical" evidence="6">
    <location>
        <begin position="269"/>
        <end position="289"/>
    </location>
</feature>
<comment type="caution">
    <text evidence="7">The sequence shown here is derived from an EMBL/GenBank/DDBJ whole genome shotgun (WGS) entry which is preliminary data.</text>
</comment>
<evidence type="ECO:0000256" key="1">
    <source>
        <dbReference type="ARBA" id="ARBA00004141"/>
    </source>
</evidence>
<accession>A0AAV7KB19</accession>
<dbReference type="GO" id="GO:0016020">
    <property type="term" value="C:membrane"/>
    <property type="evidence" value="ECO:0007669"/>
    <property type="project" value="UniProtKB-SubCell"/>
</dbReference>
<keyword evidence="8" id="KW-1185">Reference proteome</keyword>
<feature type="transmembrane region" description="Helical" evidence="6">
    <location>
        <begin position="237"/>
        <end position="257"/>
    </location>
</feature>
<feature type="transmembrane region" description="Helical" evidence="6">
    <location>
        <begin position="301"/>
        <end position="319"/>
    </location>
</feature>
<dbReference type="AlphaFoldDB" id="A0AAV7KB19"/>
<evidence type="ECO:0000256" key="5">
    <source>
        <dbReference type="SAM" id="MobiDB-lite"/>
    </source>
</evidence>
<evidence type="ECO:0000256" key="6">
    <source>
        <dbReference type="SAM" id="Phobius"/>
    </source>
</evidence>
<reference evidence="7 8" key="1">
    <citation type="journal article" date="2023" name="BMC Biol.">
        <title>The compact genome of the sponge Oopsacas minuta (Hexactinellida) is lacking key metazoan core genes.</title>
        <authorList>
            <person name="Santini S."/>
            <person name="Schenkelaars Q."/>
            <person name="Jourda C."/>
            <person name="Duchesne M."/>
            <person name="Belahbib H."/>
            <person name="Rocher C."/>
            <person name="Selva M."/>
            <person name="Riesgo A."/>
            <person name="Vervoort M."/>
            <person name="Leys S.P."/>
            <person name="Kodjabachian L."/>
            <person name="Le Bivic A."/>
            <person name="Borchiellini C."/>
            <person name="Claverie J.M."/>
            <person name="Renard E."/>
        </authorList>
    </citation>
    <scope>NUCLEOTIDE SEQUENCE [LARGE SCALE GENOMIC DNA]</scope>
    <source>
        <strain evidence="7">SPO-2</strain>
    </source>
</reference>
<feature type="compositionally biased region" description="Basic and acidic residues" evidence="5">
    <location>
        <begin position="156"/>
        <end position="168"/>
    </location>
</feature>
<protein>
    <submittedName>
        <fullName evidence="7">Zinc transport protein</fullName>
    </submittedName>
</protein>
<evidence type="ECO:0000256" key="2">
    <source>
        <dbReference type="ARBA" id="ARBA00022692"/>
    </source>
</evidence>
<name>A0AAV7KB19_9METZ</name>
<dbReference type="Proteomes" id="UP001165289">
    <property type="component" value="Unassembled WGS sequence"/>
</dbReference>
<feature type="transmembrane region" description="Helical" evidence="6">
    <location>
        <begin position="331"/>
        <end position="354"/>
    </location>
</feature>
<evidence type="ECO:0000256" key="3">
    <source>
        <dbReference type="ARBA" id="ARBA00022989"/>
    </source>
</evidence>
<dbReference type="PANTHER" id="PTHR11040:SF44">
    <property type="entry name" value="PROTEIN ZNTC-RELATED"/>
    <property type="match status" value="1"/>
</dbReference>
<evidence type="ECO:0000313" key="7">
    <source>
        <dbReference type="EMBL" id="KAI6657910.1"/>
    </source>
</evidence>
<feature type="transmembrane region" description="Helical" evidence="6">
    <location>
        <begin position="33"/>
        <end position="54"/>
    </location>
</feature>
<evidence type="ECO:0000313" key="8">
    <source>
        <dbReference type="Proteomes" id="UP001165289"/>
    </source>
</evidence>
<proteinExistence type="predicted"/>
<keyword evidence="2 6" id="KW-0812">Transmembrane</keyword>
<feature type="transmembrane region" description="Helical" evidence="6">
    <location>
        <begin position="66"/>
        <end position="89"/>
    </location>
</feature>
<keyword evidence="4 6" id="KW-0472">Membrane</keyword>
<evidence type="ECO:0000256" key="4">
    <source>
        <dbReference type="ARBA" id="ARBA00023136"/>
    </source>
</evidence>
<dbReference type="InterPro" id="IPR003689">
    <property type="entry name" value="ZIP"/>
</dbReference>
<gene>
    <name evidence="7" type="ORF">LOD99_15628</name>
</gene>
<feature type="region of interest" description="Disordered" evidence="5">
    <location>
        <begin position="156"/>
        <end position="180"/>
    </location>
</feature>
<dbReference type="Pfam" id="PF02535">
    <property type="entry name" value="Zip"/>
    <property type="match status" value="1"/>
</dbReference>
<dbReference type="PANTHER" id="PTHR11040">
    <property type="entry name" value="ZINC/IRON TRANSPORTER"/>
    <property type="match status" value="1"/>
</dbReference>
<organism evidence="7 8">
    <name type="scientific">Oopsacas minuta</name>
    <dbReference type="NCBI Taxonomy" id="111878"/>
    <lineage>
        <taxon>Eukaryota</taxon>
        <taxon>Metazoa</taxon>
        <taxon>Porifera</taxon>
        <taxon>Hexactinellida</taxon>
        <taxon>Hexasterophora</taxon>
        <taxon>Lyssacinosida</taxon>
        <taxon>Leucopsacidae</taxon>
        <taxon>Oopsacas</taxon>
    </lineage>
</organism>
<feature type="transmembrane region" description="Helical" evidence="6">
    <location>
        <begin position="104"/>
        <end position="125"/>
    </location>
</feature>
<comment type="subcellular location">
    <subcellularLocation>
        <location evidence="1">Membrane</location>
        <topology evidence="1">Multi-pass membrane protein</topology>
    </subcellularLocation>
</comment>
<dbReference type="EMBL" id="JAKMXF010000110">
    <property type="protein sequence ID" value="KAI6657910.1"/>
    <property type="molecule type" value="Genomic_DNA"/>
</dbReference>
<dbReference type="GO" id="GO:0005385">
    <property type="term" value="F:zinc ion transmembrane transporter activity"/>
    <property type="evidence" value="ECO:0007669"/>
    <property type="project" value="TreeGrafter"/>
</dbReference>